<reference evidence="2 3" key="1">
    <citation type="submission" date="2016-04" db="EMBL/GenBank/DDBJ databases">
        <title>Draft genome sequence of freshwater magnetotactic bacteria Magnetospirillum marisnigri SP-1 and Magnetospirillum moscoviense BB-1.</title>
        <authorList>
            <person name="Koziaeva V."/>
            <person name="Dziuba M.V."/>
            <person name="Ivanov T.M."/>
            <person name="Kuznetsov B."/>
            <person name="Grouzdev D.S."/>
        </authorList>
    </citation>
    <scope>NUCLEOTIDE SEQUENCE [LARGE SCALE GENOMIC DNA]</scope>
    <source>
        <strain evidence="2 3">SP-1</strain>
    </source>
</reference>
<dbReference type="Gene3D" id="1.10.10.10">
    <property type="entry name" value="Winged helix-like DNA-binding domain superfamily/Winged helix DNA-binding domain"/>
    <property type="match status" value="1"/>
</dbReference>
<dbReference type="STRING" id="1285242.A6A04_18225"/>
<dbReference type="SUPFAM" id="SSF46785">
    <property type="entry name" value="Winged helix' DNA-binding domain"/>
    <property type="match status" value="1"/>
</dbReference>
<dbReference type="RefSeq" id="WP_068492298.1">
    <property type="nucleotide sequence ID" value="NZ_LWQT01000054.1"/>
</dbReference>
<dbReference type="EMBL" id="LWQT01000054">
    <property type="protein sequence ID" value="OAN50419.1"/>
    <property type="molecule type" value="Genomic_DNA"/>
</dbReference>
<dbReference type="NCBIfam" id="TIGR00738">
    <property type="entry name" value="rrf2_super"/>
    <property type="match status" value="1"/>
</dbReference>
<dbReference type="AlphaFoldDB" id="A0A178MP64"/>
<dbReference type="InterPro" id="IPR036388">
    <property type="entry name" value="WH-like_DNA-bd_sf"/>
</dbReference>
<protein>
    <submittedName>
        <fullName evidence="2">Rrf2 family transcriptional regulator</fullName>
    </submittedName>
</protein>
<comment type="caution">
    <text evidence="2">The sequence shown here is derived from an EMBL/GenBank/DDBJ whole genome shotgun (WGS) entry which is preliminary data.</text>
</comment>
<keyword evidence="3" id="KW-1185">Reference proteome</keyword>
<sequence length="149" mass="16249">MLSSKAKYGLKAMVHLALREGQGPVLIAEVAEAERIPKKFLDTILLDLKNHGLLLSKKGKGGGYTMARPAARIMVGEIVRILDGPLAPVPCVSRSAYRRCDDCLDEAACAVRGVMQDVRDAISAILDNTSLAEMSRRRGRVEPVLMYDI</sequence>
<dbReference type="InterPro" id="IPR036390">
    <property type="entry name" value="WH_DNA-bd_sf"/>
</dbReference>
<name>A0A178MP64_9PROT</name>
<dbReference type="PANTHER" id="PTHR33221">
    <property type="entry name" value="WINGED HELIX-TURN-HELIX TRANSCRIPTIONAL REGULATOR, RRF2 FAMILY"/>
    <property type="match status" value="1"/>
</dbReference>
<evidence type="ECO:0000256" key="1">
    <source>
        <dbReference type="ARBA" id="ARBA00023125"/>
    </source>
</evidence>
<dbReference type="GO" id="GO:0003677">
    <property type="term" value="F:DNA binding"/>
    <property type="evidence" value="ECO:0007669"/>
    <property type="project" value="UniProtKB-KW"/>
</dbReference>
<gene>
    <name evidence="2" type="ORF">A6A04_18225</name>
</gene>
<dbReference type="PANTHER" id="PTHR33221:SF5">
    <property type="entry name" value="HTH-TYPE TRANSCRIPTIONAL REGULATOR ISCR"/>
    <property type="match status" value="1"/>
</dbReference>
<dbReference type="GO" id="GO:0005829">
    <property type="term" value="C:cytosol"/>
    <property type="evidence" value="ECO:0007669"/>
    <property type="project" value="TreeGrafter"/>
</dbReference>
<dbReference type="Proteomes" id="UP000078428">
    <property type="component" value="Unassembled WGS sequence"/>
</dbReference>
<evidence type="ECO:0000313" key="2">
    <source>
        <dbReference type="EMBL" id="OAN50419.1"/>
    </source>
</evidence>
<dbReference type="OrthoDB" id="9802344at2"/>
<dbReference type="GO" id="GO:0003700">
    <property type="term" value="F:DNA-binding transcription factor activity"/>
    <property type="evidence" value="ECO:0007669"/>
    <property type="project" value="TreeGrafter"/>
</dbReference>
<dbReference type="Pfam" id="PF02082">
    <property type="entry name" value="Rrf2"/>
    <property type="match status" value="1"/>
</dbReference>
<accession>A0A178MP64</accession>
<dbReference type="PROSITE" id="PS51197">
    <property type="entry name" value="HTH_RRF2_2"/>
    <property type="match status" value="1"/>
</dbReference>
<keyword evidence="1" id="KW-0238">DNA-binding</keyword>
<proteinExistence type="predicted"/>
<evidence type="ECO:0000313" key="3">
    <source>
        <dbReference type="Proteomes" id="UP000078428"/>
    </source>
</evidence>
<organism evidence="2 3">
    <name type="scientific">Paramagnetospirillum marisnigri</name>
    <dbReference type="NCBI Taxonomy" id="1285242"/>
    <lineage>
        <taxon>Bacteria</taxon>
        <taxon>Pseudomonadati</taxon>
        <taxon>Pseudomonadota</taxon>
        <taxon>Alphaproteobacteria</taxon>
        <taxon>Rhodospirillales</taxon>
        <taxon>Magnetospirillaceae</taxon>
        <taxon>Paramagnetospirillum</taxon>
    </lineage>
</organism>
<dbReference type="InterPro" id="IPR000944">
    <property type="entry name" value="Tscrpt_reg_Rrf2"/>
</dbReference>